<evidence type="ECO:0000313" key="2">
    <source>
        <dbReference type="EMBL" id="AOZ05955.1"/>
    </source>
</evidence>
<reference evidence="2 3" key="1">
    <citation type="submission" date="2016-10" db="EMBL/GenBank/DDBJ databases">
        <title>Complete genome sequences of three Cupriavidus strains isolated from various Malaysian environments.</title>
        <authorList>
            <person name="Abdullah A.A.-A."/>
            <person name="Shafie N.A.H."/>
            <person name="Lau N.S."/>
        </authorList>
    </citation>
    <scope>NUCLEOTIDE SEQUENCE [LARGE SCALE GENOMIC DNA]</scope>
    <source>
        <strain evidence="2 3">USMAA1020</strain>
    </source>
</reference>
<evidence type="ECO:0008006" key="4">
    <source>
        <dbReference type="Google" id="ProtNLM"/>
    </source>
</evidence>
<keyword evidence="3" id="KW-1185">Reference proteome</keyword>
<feature type="region of interest" description="Disordered" evidence="1">
    <location>
        <begin position="55"/>
        <end position="94"/>
    </location>
</feature>
<dbReference type="RefSeq" id="WP_071069124.1">
    <property type="nucleotide sequence ID" value="NZ_CP017754.1"/>
</dbReference>
<organism evidence="2 3">
    <name type="scientific">Cupriavidus malaysiensis</name>
    <dbReference type="NCBI Taxonomy" id="367825"/>
    <lineage>
        <taxon>Bacteria</taxon>
        <taxon>Pseudomonadati</taxon>
        <taxon>Pseudomonadota</taxon>
        <taxon>Betaproteobacteria</taxon>
        <taxon>Burkholderiales</taxon>
        <taxon>Burkholderiaceae</taxon>
        <taxon>Cupriavidus</taxon>
    </lineage>
</organism>
<evidence type="ECO:0000256" key="1">
    <source>
        <dbReference type="SAM" id="MobiDB-lite"/>
    </source>
</evidence>
<proteinExistence type="predicted"/>
<sequence>MAEMSQRAFARHLGVTLRAVQKAIASGRIRLNDNRKIDSESAAADWVRNTDEGRVSFSDLSRRRAPVSASPDEDEEELDEEGMDANGPPAAGGAAVATAGAKEDPAVRQYRVERAARESIRRQREQAELDEYRGALIDVAEAQRLAFTAFRTLRDAVLNVPVRVKDLLAAETDPTRIEAMLEKELASALQQVDQAAILREQEEDEDDGGD</sequence>
<gene>
    <name evidence="2" type="ORF">BKK80_09035</name>
</gene>
<dbReference type="EMBL" id="CP017754">
    <property type="protein sequence ID" value="AOZ05955.1"/>
    <property type="molecule type" value="Genomic_DNA"/>
</dbReference>
<feature type="compositionally biased region" description="Acidic residues" evidence="1">
    <location>
        <begin position="71"/>
        <end position="83"/>
    </location>
</feature>
<dbReference type="Proteomes" id="UP000177515">
    <property type="component" value="Chromosome 1"/>
</dbReference>
<name>A0ABN4TLE5_9BURK</name>
<feature type="compositionally biased region" description="Low complexity" evidence="1">
    <location>
        <begin position="85"/>
        <end position="94"/>
    </location>
</feature>
<accession>A0ABN4TLE5</accession>
<evidence type="ECO:0000313" key="3">
    <source>
        <dbReference type="Proteomes" id="UP000177515"/>
    </source>
</evidence>
<protein>
    <recommendedName>
        <fullName evidence="4">Terminase small subunit</fullName>
    </recommendedName>
</protein>